<dbReference type="InterPro" id="IPR000477">
    <property type="entry name" value="RT_dom"/>
</dbReference>
<dbReference type="InterPro" id="IPR001584">
    <property type="entry name" value="Integrase_cat-core"/>
</dbReference>
<evidence type="ECO:0000256" key="3">
    <source>
        <dbReference type="ARBA" id="ARBA00022670"/>
    </source>
</evidence>
<evidence type="ECO:0000256" key="6">
    <source>
        <dbReference type="ARBA" id="ARBA00022722"/>
    </source>
</evidence>
<keyword evidence="8" id="KW-0378">Hydrolase</keyword>
<evidence type="ECO:0000313" key="14">
    <source>
        <dbReference type="Proteomes" id="UP000001038"/>
    </source>
</evidence>
<dbReference type="PANTHER" id="PTHR37984">
    <property type="entry name" value="PROTEIN CBG26694"/>
    <property type="match status" value="1"/>
</dbReference>
<evidence type="ECO:0000259" key="11">
    <source>
        <dbReference type="PROSITE" id="PS50878"/>
    </source>
</evidence>
<dbReference type="InterPro" id="IPR041577">
    <property type="entry name" value="RT_RNaseH_2"/>
</dbReference>
<protein>
    <recommendedName>
        <fullName evidence="10">Gypsy retrotransposon integrase-like protein 1</fullName>
        <ecNumber evidence="2">3.1.26.4</ecNumber>
    </recommendedName>
</protein>
<evidence type="ECO:0000256" key="8">
    <source>
        <dbReference type="ARBA" id="ARBA00022801"/>
    </source>
</evidence>
<comment type="similarity">
    <text evidence="1">Belongs to the beta type-B retroviral polymerase family. HERV class-II K(HML-2) pol subfamily.</text>
</comment>
<keyword evidence="9" id="KW-0695">RNA-directed DNA polymerase</keyword>
<feature type="domain" description="Reverse transcriptase" evidence="11">
    <location>
        <begin position="416"/>
        <end position="595"/>
    </location>
</feature>
<dbReference type="GO" id="GO:0004523">
    <property type="term" value="F:RNA-DNA hybrid ribonuclease activity"/>
    <property type="evidence" value="ECO:0007669"/>
    <property type="project" value="UniProtKB-EC"/>
</dbReference>
<dbReference type="Pfam" id="PF17921">
    <property type="entry name" value="Integrase_H2C2"/>
    <property type="match status" value="1"/>
</dbReference>
<dbReference type="SUPFAM" id="SSF53098">
    <property type="entry name" value="Ribonuclease H-like"/>
    <property type="match status" value="1"/>
</dbReference>
<evidence type="ECO:0000256" key="5">
    <source>
        <dbReference type="ARBA" id="ARBA00022695"/>
    </source>
</evidence>
<dbReference type="InterPro" id="IPR043128">
    <property type="entry name" value="Rev_trsase/Diguanyl_cyclase"/>
</dbReference>
<proteinExistence type="inferred from homology"/>
<dbReference type="InParanoid" id="A0A3B3HC29"/>
<dbReference type="Pfam" id="PF17919">
    <property type="entry name" value="RT_RNaseH_2"/>
    <property type="match status" value="1"/>
</dbReference>
<accession>A0A3B3HC29</accession>
<evidence type="ECO:0000256" key="2">
    <source>
        <dbReference type="ARBA" id="ARBA00012180"/>
    </source>
</evidence>
<evidence type="ECO:0000313" key="13">
    <source>
        <dbReference type="Ensembl" id="ENSORLP00000029479.1"/>
    </source>
</evidence>
<organism evidence="13 14">
    <name type="scientific">Oryzias latipes</name>
    <name type="common">Japanese rice fish</name>
    <name type="synonym">Japanese killifish</name>
    <dbReference type="NCBI Taxonomy" id="8090"/>
    <lineage>
        <taxon>Eukaryota</taxon>
        <taxon>Metazoa</taxon>
        <taxon>Chordata</taxon>
        <taxon>Craniata</taxon>
        <taxon>Vertebrata</taxon>
        <taxon>Euteleostomi</taxon>
        <taxon>Actinopterygii</taxon>
        <taxon>Neopterygii</taxon>
        <taxon>Teleostei</taxon>
        <taxon>Neoteleostei</taxon>
        <taxon>Acanthomorphata</taxon>
        <taxon>Ovalentaria</taxon>
        <taxon>Atherinomorphae</taxon>
        <taxon>Beloniformes</taxon>
        <taxon>Adrianichthyidae</taxon>
        <taxon>Oryziinae</taxon>
        <taxon>Oryzias</taxon>
    </lineage>
</organism>
<dbReference type="GO" id="GO:0008233">
    <property type="term" value="F:peptidase activity"/>
    <property type="evidence" value="ECO:0007669"/>
    <property type="project" value="UniProtKB-KW"/>
</dbReference>
<keyword evidence="4" id="KW-0808">Transferase</keyword>
<feature type="domain" description="Integrase catalytic" evidence="12">
    <location>
        <begin position="1082"/>
        <end position="1240"/>
    </location>
</feature>
<dbReference type="InterPro" id="IPR050951">
    <property type="entry name" value="Retrovirus_Pol_polyprotein"/>
</dbReference>
<dbReference type="Proteomes" id="UP000001038">
    <property type="component" value="Chromosome 14"/>
</dbReference>
<dbReference type="Pfam" id="PF00665">
    <property type="entry name" value="rve"/>
    <property type="match status" value="1"/>
</dbReference>
<keyword evidence="5" id="KW-0548">Nucleotidyltransferase</keyword>
<dbReference type="InterPro" id="IPR043502">
    <property type="entry name" value="DNA/RNA_pol_sf"/>
</dbReference>
<dbReference type="GO" id="GO:0003676">
    <property type="term" value="F:nucleic acid binding"/>
    <property type="evidence" value="ECO:0007669"/>
    <property type="project" value="InterPro"/>
</dbReference>
<reference evidence="13 14" key="1">
    <citation type="journal article" date="2007" name="Nature">
        <title>The medaka draft genome and insights into vertebrate genome evolution.</title>
        <authorList>
            <person name="Kasahara M."/>
            <person name="Naruse K."/>
            <person name="Sasaki S."/>
            <person name="Nakatani Y."/>
            <person name="Qu W."/>
            <person name="Ahsan B."/>
            <person name="Yamada T."/>
            <person name="Nagayasu Y."/>
            <person name="Doi K."/>
            <person name="Kasai Y."/>
            <person name="Jindo T."/>
            <person name="Kobayashi D."/>
            <person name="Shimada A."/>
            <person name="Toyoda A."/>
            <person name="Kuroki Y."/>
            <person name="Fujiyama A."/>
            <person name="Sasaki T."/>
            <person name="Shimizu A."/>
            <person name="Asakawa S."/>
            <person name="Shimizu N."/>
            <person name="Hashimoto S."/>
            <person name="Yang J."/>
            <person name="Lee Y."/>
            <person name="Matsushima K."/>
            <person name="Sugano S."/>
            <person name="Sakaizumi M."/>
            <person name="Narita T."/>
            <person name="Ohishi K."/>
            <person name="Haga S."/>
            <person name="Ohta F."/>
            <person name="Nomoto H."/>
            <person name="Nogata K."/>
            <person name="Morishita T."/>
            <person name="Endo T."/>
            <person name="Shin-I T."/>
            <person name="Takeda H."/>
            <person name="Morishita S."/>
            <person name="Kohara Y."/>
        </authorList>
    </citation>
    <scope>NUCLEOTIDE SEQUENCE [LARGE SCALE GENOMIC DNA]</scope>
    <source>
        <strain evidence="13 14">Hd-rR</strain>
    </source>
</reference>
<dbReference type="InterPro" id="IPR012337">
    <property type="entry name" value="RNaseH-like_sf"/>
</dbReference>
<dbReference type="Pfam" id="PF00078">
    <property type="entry name" value="RVT_1"/>
    <property type="match status" value="1"/>
</dbReference>
<dbReference type="FunFam" id="3.10.10.10:FF:000007">
    <property type="entry name" value="Retrovirus-related Pol polyprotein from transposon 17.6-like Protein"/>
    <property type="match status" value="1"/>
</dbReference>
<sequence length="1527" mass="171783">MYSHLGGDSVSVNDEALKLDDDAQSIYSECVQTSPPNTTVLFQNIARLGKADSLFYTNALVEDVVSLEVLLDTGSMSCTMSEEAERLLSSAGSVPTSHDICPDVVLVGCGGVKVKPKCIYDLKMEVYGCTFQVPTLVVPGQRDQMILGTNVIKHLLKHFKQSPQFWQVLNKPESTDVPEIIQFLNMLSGINRWRGETIPDVIGTARLTQSVTLLPKQEHLVWSKLPATSAISEGSAVLVETSKGLGHKNDVIVCRSVATMNGERWIPVRVLNTSSKAVTLRRNTKLAKVSACIAVEDLDEAPNLNAIKVQNQIMHSEPADHAQGPAPTDYQEALNKLGLGSLDIDSCEVSHYWKGQLLQLLQKYEDVFSKTKLDCGSAKDIVHRIHLSDSRPFRLPYRRVPPGQYHKLRQVLTEMEELEIIRKSKSEWASPLVPVWKKNGDLRICVDYRWLNARTIKDAHPLPHQADCLAALGGNAIFCAMDLTSGFYNIAMAEEDKKLTAFTTPMGLYEFNRLPQGLCNSPASFMRLMMNIFGDQNFLTLLCYLDDVLVYAPNEGEALRRLEMVFGRLRAHGLKLAPKKCQLLRRSVKFLGHVVDSKGVSTDPDKVKAITAMTVIDLMMEDGITPSQKKIKSFLGMVMYYQQFIQGCSSIARPLFALTAAPKGRKGNSRGVAAFRKLHANDWKQEHSDSFERLKSALLESVILAHPDFNRPFILSTDASTDGLGAVLSQVQEGETKARPVAFASKALTRAQSKYPAHRLEFLALKWSVCDKFSHWLRGNPFTVWTDNNPLTYILTKPKLDACEQRWVSKLSPYSFNIKYIPGSKNVVADALSRQPFIKGRVSHRLTMEPYEALLEESQQVQEDTVQELFRASANHQEVEYFQSSQHSENMSMSEDDVSAVLSGHVEWAHGPEQRVITWLVQDLEQLVPSGQVPLPVFSLKDLQEAQQNDTTIAAVVTFVMRGRRPSRREKCSLSPRALKLLKQWDKLKILDNILYRVCKDLTTGRKRHQYVTPVSLVGQVLQGVHDKAGHQGQSRTLHLARQRFFWLGMEQGVREYVKCCKRCVVSKTPEPEGRAPLESIKTTSPLELVCLDFWSAEDPKGRCVDILVVTDHFTKMAHAFQCSNQSAKQVARQLWDRYFCVYGFPQRIHSDQGANFESELIQELLQVAGVKKSRTTPYHPMGNGQTERLNRTLGSMIRALPPRDKSKWPQMLQTLTFAYNCTVHESTGYAPFYLMFGRIPRLPVDVMFHHVERNDEITDYNNYVERIRENLKEALAVAQANTVTSQQRQARLYNMRTKGTDIDEGDHVLLANKCVRGKRKLADKWCSTIYTVVSRDSKCYIYRIRNTATGQEKVVHRNLLLLVNFLPIELDQEQGSVSSFSTTPDLSDINSADQDVSVVNSECDELDRTADWVANTVPLDPADHREVESCGMDCQSDGISVESLVESNKNCSKCPGSEFPHGQLETNGEAVATRQDDRLQNDTVNHIITRAGRIVKPVNRLIQNMTQKKDTQAREVFSGFVRSLFL</sequence>
<dbReference type="InterPro" id="IPR041588">
    <property type="entry name" value="Integrase_H2C2"/>
</dbReference>
<dbReference type="CDD" id="cd09274">
    <property type="entry name" value="RNase_HI_RT_Ty3"/>
    <property type="match status" value="1"/>
</dbReference>
<dbReference type="Gene3D" id="3.30.420.10">
    <property type="entry name" value="Ribonuclease H-like superfamily/Ribonuclease H"/>
    <property type="match status" value="1"/>
</dbReference>
<dbReference type="Gene3D" id="3.30.70.270">
    <property type="match status" value="2"/>
</dbReference>
<evidence type="ECO:0000256" key="1">
    <source>
        <dbReference type="ARBA" id="ARBA00010879"/>
    </source>
</evidence>
<reference evidence="13" key="3">
    <citation type="submission" date="2025-09" db="UniProtKB">
        <authorList>
            <consortium name="Ensembl"/>
        </authorList>
    </citation>
    <scope>IDENTIFICATION</scope>
    <source>
        <strain evidence="13">Hd-rR</strain>
    </source>
</reference>
<dbReference type="FunFam" id="1.10.340.70:FF:000001">
    <property type="entry name" value="Retrovirus-related Pol polyprotein from transposon gypsy-like Protein"/>
    <property type="match status" value="1"/>
</dbReference>
<dbReference type="Bgee" id="ENSORLG00000029163">
    <property type="expression patterns" value="Expressed in gastrula and 2 other cell types or tissues"/>
</dbReference>
<dbReference type="Gene3D" id="1.10.340.70">
    <property type="match status" value="1"/>
</dbReference>
<evidence type="ECO:0000256" key="7">
    <source>
        <dbReference type="ARBA" id="ARBA00022759"/>
    </source>
</evidence>
<dbReference type="InterPro" id="IPR036397">
    <property type="entry name" value="RNaseH_sf"/>
</dbReference>
<reference evidence="13" key="2">
    <citation type="submission" date="2025-08" db="UniProtKB">
        <authorList>
            <consortium name="Ensembl"/>
        </authorList>
    </citation>
    <scope>IDENTIFICATION</scope>
    <source>
        <strain evidence="13">Hd-rR</strain>
    </source>
</reference>
<dbReference type="Ensembl" id="ENSORLT00000034211.1">
    <property type="protein sequence ID" value="ENSORLP00000029479.1"/>
    <property type="gene ID" value="ENSORLG00000029163.1"/>
</dbReference>
<keyword evidence="3" id="KW-0645">Protease</keyword>
<dbReference type="GeneTree" id="ENSGT01100000263500"/>
<dbReference type="GO" id="GO:0015074">
    <property type="term" value="P:DNA integration"/>
    <property type="evidence" value="ECO:0007669"/>
    <property type="project" value="InterPro"/>
</dbReference>
<dbReference type="Gene3D" id="2.40.70.10">
    <property type="entry name" value="Acid Proteases"/>
    <property type="match status" value="1"/>
</dbReference>
<dbReference type="EC" id="3.1.26.4" evidence="2"/>
<dbReference type="InterPro" id="IPR021109">
    <property type="entry name" value="Peptidase_aspartic_dom_sf"/>
</dbReference>
<evidence type="ECO:0000256" key="10">
    <source>
        <dbReference type="ARBA" id="ARBA00039658"/>
    </source>
</evidence>
<dbReference type="SUPFAM" id="SSF56672">
    <property type="entry name" value="DNA/RNA polymerases"/>
    <property type="match status" value="1"/>
</dbReference>
<dbReference type="PROSITE" id="PS50878">
    <property type="entry name" value="RT_POL"/>
    <property type="match status" value="1"/>
</dbReference>
<dbReference type="FunFam" id="3.10.20.370:FF:000001">
    <property type="entry name" value="Retrovirus-related Pol polyprotein from transposon 17.6-like protein"/>
    <property type="match status" value="1"/>
</dbReference>
<dbReference type="PROSITE" id="PS50994">
    <property type="entry name" value="INTEGRASE"/>
    <property type="match status" value="1"/>
</dbReference>
<keyword evidence="7" id="KW-0255">Endonuclease</keyword>
<dbReference type="Gene3D" id="3.10.20.370">
    <property type="match status" value="1"/>
</dbReference>
<name>A0A3B3HC29_ORYLA</name>
<dbReference type="PANTHER" id="PTHR37984:SF15">
    <property type="entry name" value="INTEGRASE CATALYTIC DOMAIN-CONTAINING PROTEIN"/>
    <property type="match status" value="1"/>
</dbReference>
<dbReference type="CDD" id="cd01647">
    <property type="entry name" value="RT_LTR"/>
    <property type="match status" value="1"/>
</dbReference>
<evidence type="ECO:0000259" key="12">
    <source>
        <dbReference type="PROSITE" id="PS50994"/>
    </source>
</evidence>
<dbReference type="FunFam" id="3.30.420.10:FF:000032">
    <property type="entry name" value="Retrovirus-related Pol polyprotein from transposon 297-like Protein"/>
    <property type="match status" value="1"/>
</dbReference>
<keyword evidence="6" id="KW-0540">Nuclease</keyword>
<dbReference type="GO" id="GO:0006508">
    <property type="term" value="P:proteolysis"/>
    <property type="evidence" value="ECO:0007669"/>
    <property type="project" value="UniProtKB-KW"/>
</dbReference>
<evidence type="ECO:0000256" key="9">
    <source>
        <dbReference type="ARBA" id="ARBA00022918"/>
    </source>
</evidence>
<dbReference type="Gene3D" id="3.10.10.10">
    <property type="entry name" value="HIV Type 1 Reverse Transcriptase, subunit A, domain 1"/>
    <property type="match status" value="1"/>
</dbReference>
<evidence type="ECO:0000256" key="4">
    <source>
        <dbReference type="ARBA" id="ARBA00022679"/>
    </source>
</evidence>
<dbReference type="GO" id="GO:0003964">
    <property type="term" value="F:RNA-directed DNA polymerase activity"/>
    <property type="evidence" value="ECO:0007669"/>
    <property type="project" value="UniProtKB-KW"/>
</dbReference>
<keyword evidence="14" id="KW-1185">Reference proteome</keyword>